<protein>
    <submittedName>
        <fullName evidence="1">Uncharacterized protein</fullName>
    </submittedName>
</protein>
<comment type="caution">
    <text evidence="1">The sequence shown here is derived from an EMBL/GenBank/DDBJ whole genome shotgun (WGS) entry which is preliminary data.</text>
</comment>
<evidence type="ECO:0000313" key="2">
    <source>
        <dbReference type="Proteomes" id="UP000828941"/>
    </source>
</evidence>
<gene>
    <name evidence="1" type="ORF">L6164_016635</name>
</gene>
<dbReference type="Proteomes" id="UP000828941">
    <property type="component" value="Chromosome 6"/>
</dbReference>
<name>A0ACB9NNZ1_BAUVA</name>
<accession>A0ACB9NNZ1</accession>
<keyword evidence="2" id="KW-1185">Reference proteome</keyword>
<reference evidence="1 2" key="1">
    <citation type="journal article" date="2022" name="DNA Res.">
        <title>Chromosomal-level genome assembly of the orchid tree Bauhinia variegata (Leguminosae; Cercidoideae) supports the allotetraploid origin hypothesis of Bauhinia.</title>
        <authorList>
            <person name="Zhong Y."/>
            <person name="Chen Y."/>
            <person name="Zheng D."/>
            <person name="Pang J."/>
            <person name="Liu Y."/>
            <person name="Luo S."/>
            <person name="Meng S."/>
            <person name="Qian L."/>
            <person name="Wei D."/>
            <person name="Dai S."/>
            <person name="Zhou R."/>
        </authorList>
    </citation>
    <scope>NUCLEOTIDE SEQUENCE [LARGE SCALE GENOMIC DNA]</scope>
    <source>
        <strain evidence="1">BV-YZ2020</strain>
    </source>
</reference>
<organism evidence="1 2">
    <name type="scientific">Bauhinia variegata</name>
    <name type="common">Purple orchid tree</name>
    <name type="synonym">Phanera variegata</name>
    <dbReference type="NCBI Taxonomy" id="167791"/>
    <lineage>
        <taxon>Eukaryota</taxon>
        <taxon>Viridiplantae</taxon>
        <taxon>Streptophyta</taxon>
        <taxon>Embryophyta</taxon>
        <taxon>Tracheophyta</taxon>
        <taxon>Spermatophyta</taxon>
        <taxon>Magnoliopsida</taxon>
        <taxon>eudicotyledons</taxon>
        <taxon>Gunneridae</taxon>
        <taxon>Pentapetalae</taxon>
        <taxon>rosids</taxon>
        <taxon>fabids</taxon>
        <taxon>Fabales</taxon>
        <taxon>Fabaceae</taxon>
        <taxon>Cercidoideae</taxon>
        <taxon>Cercideae</taxon>
        <taxon>Bauhiniinae</taxon>
        <taxon>Bauhinia</taxon>
    </lineage>
</organism>
<dbReference type="EMBL" id="CM039431">
    <property type="protein sequence ID" value="KAI4338293.1"/>
    <property type="molecule type" value="Genomic_DNA"/>
</dbReference>
<sequence length="88" mass="10259">MALSSLATHRLRLFQYLLLFSLTNRIYIFHIISRTPRYLILCHHSGGDTALFILGWLVEARRLKSTVSEASGYRFDQFESEEILGFCF</sequence>
<proteinExistence type="predicted"/>
<evidence type="ECO:0000313" key="1">
    <source>
        <dbReference type="EMBL" id="KAI4338293.1"/>
    </source>
</evidence>